<feature type="compositionally biased region" description="Basic and acidic residues" evidence="1">
    <location>
        <begin position="57"/>
        <end position="67"/>
    </location>
</feature>
<accession>A0A7X0EDZ7</accession>
<proteinExistence type="predicted"/>
<gene>
    <name evidence="2" type="ORF">FHS74_002057</name>
</gene>
<evidence type="ECO:0000313" key="3">
    <source>
        <dbReference type="Proteomes" id="UP000539175"/>
    </source>
</evidence>
<dbReference type="RefSeq" id="WP_184800057.1">
    <property type="nucleotide sequence ID" value="NZ_JACIIZ010000005.1"/>
</dbReference>
<sequence length="67" mass="6956">MTFRTAVNSQITDAVTQNTVKVAGETPAQVKSDVPQAMTDESAGPSVEGAKSPQGGIRREHEPAGMS</sequence>
<dbReference type="EMBL" id="JACIIZ010000005">
    <property type="protein sequence ID" value="MBB6251506.1"/>
    <property type="molecule type" value="Genomic_DNA"/>
</dbReference>
<comment type="caution">
    <text evidence="2">The sequence shown here is derived from an EMBL/GenBank/DDBJ whole genome shotgun (WGS) entry which is preliminary data.</text>
</comment>
<dbReference type="InterPro" id="IPR021070">
    <property type="entry name" value="Killing_trait_RebB"/>
</dbReference>
<name>A0A7X0EDZ7_9PROT</name>
<dbReference type="Pfam" id="PF11747">
    <property type="entry name" value="RebB"/>
    <property type="match status" value="1"/>
</dbReference>
<feature type="region of interest" description="Disordered" evidence="1">
    <location>
        <begin position="26"/>
        <end position="67"/>
    </location>
</feature>
<protein>
    <submittedName>
        <fullName evidence="2">Uncharacterized protein</fullName>
    </submittedName>
</protein>
<keyword evidence="3" id="KW-1185">Reference proteome</keyword>
<organism evidence="2 3">
    <name type="scientific">Nitrospirillum iridis</name>
    <dbReference type="NCBI Taxonomy" id="765888"/>
    <lineage>
        <taxon>Bacteria</taxon>
        <taxon>Pseudomonadati</taxon>
        <taxon>Pseudomonadota</taxon>
        <taxon>Alphaproteobacteria</taxon>
        <taxon>Rhodospirillales</taxon>
        <taxon>Azospirillaceae</taxon>
        <taxon>Nitrospirillum</taxon>
    </lineage>
</organism>
<dbReference type="Proteomes" id="UP000539175">
    <property type="component" value="Unassembled WGS sequence"/>
</dbReference>
<evidence type="ECO:0000256" key="1">
    <source>
        <dbReference type="SAM" id="MobiDB-lite"/>
    </source>
</evidence>
<reference evidence="2 3" key="1">
    <citation type="submission" date="2020-08" db="EMBL/GenBank/DDBJ databases">
        <title>Genomic Encyclopedia of Type Strains, Phase IV (KMG-IV): sequencing the most valuable type-strain genomes for metagenomic binning, comparative biology and taxonomic classification.</title>
        <authorList>
            <person name="Goeker M."/>
        </authorList>
    </citation>
    <scope>NUCLEOTIDE SEQUENCE [LARGE SCALE GENOMIC DNA]</scope>
    <source>
        <strain evidence="2 3">DSM 22198</strain>
    </source>
</reference>
<evidence type="ECO:0000313" key="2">
    <source>
        <dbReference type="EMBL" id="MBB6251506.1"/>
    </source>
</evidence>
<dbReference type="AlphaFoldDB" id="A0A7X0EDZ7"/>